<dbReference type="AlphaFoldDB" id="A0A7Y7YIV1"/>
<evidence type="ECO:0000313" key="2">
    <source>
        <dbReference type="Proteomes" id="UP000520592"/>
    </source>
</evidence>
<name>A0A7Y7YIV1_9PSED</name>
<accession>A0A7Y7YIV1</accession>
<evidence type="ECO:0000313" key="1">
    <source>
        <dbReference type="EMBL" id="NWC36955.1"/>
    </source>
</evidence>
<reference evidence="1 2" key="1">
    <citation type="submission" date="2020-04" db="EMBL/GenBank/DDBJ databases">
        <title>Molecular characterization of pseudomonads from Agaricus bisporus reveal novel blotch 2 pathogens in Western Europe.</title>
        <authorList>
            <person name="Taparia T."/>
            <person name="Krijger M."/>
            <person name="Haynes E."/>
            <person name="Elpinstone J.G."/>
            <person name="Noble R."/>
            <person name="Van Der Wolf J."/>
        </authorList>
    </citation>
    <scope>NUCLEOTIDE SEQUENCE [LARGE SCALE GENOMIC DNA]</scope>
    <source>
        <strain evidence="1 2">IPO3737</strain>
    </source>
</reference>
<sequence length="77" mass="9103">MVAAERAWRDVAIESVKWLRERHRDEIDLDRETTLSAEQFLQLLGYMQELRDWPQSDQFPALAQRPVAPPWIAEQTP</sequence>
<dbReference type="Proteomes" id="UP000520592">
    <property type="component" value="Unassembled WGS sequence"/>
</dbReference>
<proteinExistence type="predicted"/>
<organism evidence="1 2">
    <name type="scientific">Pseudomonas gingeri</name>
    <dbReference type="NCBI Taxonomy" id="117681"/>
    <lineage>
        <taxon>Bacteria</taxon>
        <taxon>Pseudomonadati</taxon>
        <taxon>Pseudomonadota</taxon>
        <taxon>Gammaproteobacteria</taxon>
        <taxon>Pseudomonadales</taxon>
        <taxon>Pseudomonadaceae</taxon>
        <taxon>Pseudomonas</taxon>
    </lineage>
</organism>
<comment type="caution">
    <text evidence="1">The sequence shown here is derived from an EMBL/GenBank/DDBJ whole genome shotgun (WGS) entry which is preliminary data.</text>
</comment>
<evidence type="ECO:0008006" key="3">
    <source>
        <dbReference type="Google" id="ProtNLM"/>
    </source>
</evidence>
<protein>
    <recommendedName>
        <fullName evidence="3">Phage tail assembly chaperone protein</fullName>
    </recommendedName>
</protein>
<gene>
    <name evidence="1" type="ORF">HX876_31860</name>
</gene>
<dbReference type="EMBL" id="JACAQD010000050">
    <property type="protein sequence ID" value="NWC36955.1"/>
    <property type="molecule type" value="Genomic_DNA"/>
</dbReference>